<proteinExistence type="predicted"/>
<feature type="domain" description="Uroporphyrinogen decarboxylase (URO-D)" evidence="1">
    <location>
        <begin position="2"/>
        <end position="64"/>
    </location>
</feature>
<accession>A0A645JJI2</accession>
<dbReference type="PANTHER" id="PTHR47099:SF1">
    <property type="entry name" value="METHYLCOBAMIDE:COM METHYLTRANSFERASE MTBA"/>
    <property type="match status" value="1"/>
</dbReference>
<evidence type="ECO:0000313" key="2">
    <source>
        <dbReference type="EMBL" id="MPN59793.1"/>
    </source>
</evidence>
<reference evidence="2" key="1">
    <citation type="submission" date="2019-08" db="EMBL/GenBank/DDBJ databases">
        <authorList>
            <person name="Kucharzyk K."/>
            <person name="Murdoch R.W."/>
            <person name="Higgins S."/>
            <person name="Loffler F."/>
        </authorList>
    </citation>
    <scope>NUCLEOTIDE SEQUENCE</scope>
</reference>
<evidence type="ECO:0000259" key="1">
    <source>
        <dbReference type="Pfam" id="PF01208"/>
    </source>
</evidence>
<protein>
    <recommendedName>
        <fullName evidence="1">Uroporphyrinogen decarboxylase (URO-D) domain-containing protein</fullName>
    </recommendedName>
</protein>
<dbReference type="PANTHER" id="PTHR47099">
    <property type="entry name" value="METHYLCOBAMIDE:COM METHYLTRANSFERASE MTBA"/>
    <property type="match status" value="1"/>
</dbReference>
<dbReference type="EMBL" id="VSSQ01134220">
    <property type="protein sequence ID" value="MPN59793.1"/>
    <property type="molecule type" value="Genomic_DNA"/>
</dbReference>
<name>A0A645JJI2_9ZZZZ</name>
<dbReference type="InterPro" id="IPR052024">
    <property type="entry name" value="Methanogen_methyltrans"/>
</dbReference>
<dbReference type="Gene3D" id="3.20.20.210">
    <property type="match status" value="1"/>
</dbReference>
<dbReference type="InterPro" id="IPR038071">
    <property type="entry name" value="UROD/MetE-like_sf"/>
</dbReference>
<dbReference type="InterPro" id="IPR000257">
    <property type="entry name" value="Uroporphyrinogen_deCOase"/>
</dbReference>
<gene>
    <name evidence="2" type="ORF">SDC9_207515</name>
</gene>
<dbReference type="Pfam" id="PF01208">
    <property type="entry name" value="URO-D"/>
    <property type="match status" value="1"/>
</dbReference>
<dbReference type="GO" id="GO:0004853">
    <property type="term" value="F:uroporphyrinogen decarboxylase activity"/>
    <property type="evidence" value="ECO:0007669"/>
    <property type="project" value="InterPro"/>
</dbReference>
<dbReference type="GO" id="GO:0006779">
    <property type="term" value="P:porphyrin-containing compound biosynthetic process"/>
    <property type="evidence" value="ECO:0007669"/>
    <property type="project" value="InterPro"/>
</dbReference>
<sequence length="98" mass="10737">MGNEMSILGSLDVIDLMPNGTPEEVYNRTRECILQGTDIVGTACGVSYGTPLENLRAYVRACKETPIPKYDDVEEIIRQIGIGIGMNMKENVLGGMQE</sequence>
<comment type="caution">
    <text evidence="2">The sequence shown here is derived from an EMBL/GenBank/DDBJ whole genome shotgun (WGS) entry which is preliminary data.</text>
</comment>
<dbReference type="AlphaFoldDB" id="A0A645JJI2"/>
<dbReference type="SUPFAM" id="SSF51726">
    <property type="entry name" value="UROD/MetE-like"/>
    <property type="match status" value="1"/>
</dbReference>
<organism evidence="2">
    <name type="scientific">bioreactor metagenome</name>
    <dbReference type="NCBI Taxonomy" id="1076179"/>
    <lineage>
        <taxon>unclassified sequences</taxon>
        <taxon>metagenomes</taxon>
        <taxon>ecological metagenomes</taxon>
    </lineage>
</organism>